<name>A0A974C9S1_XENLA</name>
<dbReference type="Proteomes" id="UP000694892">
    <property type="component" value="Chromosome 8L"/>
</dbReference>
<dbReference type="AlphaFoldDB" id="A0A974C9S1"/>
<organism evidence="1 2">
    <name type="scientific">Xenopus laevis</name>
    <name type="common">African clawed frog</name>
    <dbReference type="NCBI Taxonomy" id="8355"/>
    <lineage>
        <taxon>Eukaryota</taxon>
        <taxon>Metazoa</taxon>
        <taxon>Chordata</taxon>
        <taxon>Craniata</taxon>
        <taxon>Vertebrata</taxon>
        <taxon>Euteleostomi</taxon>
        <taxon>Amphibia</taxon>
        <taxon>Batrachia</taxon>
        <taxon>Anura</taxon>
        <taxon>Pipoidea</taxon>
        <taxon>Pipidae</taxon>
        <taxon>Xenopodinae</taxon>
        <taxon>Xenopus</taxon>
        <taxon>Xenopus</taxon>
    </lineage>
</organism>
<dbReference type="EMBL" id="CM004480">
    <property type="protein sequence ID" value="OCT69209.1"/>
    <property type="molecule type" value="Genomic_DNA"/>
</dbReference>
<evidence type="ECO:0000313" key="2">
    <source>
        <dbReference type="Proteomes" id="UP000694892"/>
    </source>
</evidence>
<sequence length="75" mass="8756">MEHGHEDPQKSGGNLTTKLLRLESNWIFRLGTIILEGINSHFELKPFLTSLNMLILNIKVYIVFYRTHLNILIHL</sequence>
<evidence type="ECO:0000313" key="1">
    <source>
        <dbReference type="EMBL" id="OCT69209.1"/>
    </source>
</evidence>
<protein>
    <submittedName>
        <fullName evidence="1">Uncharacterized protein</fullName>
    </submittedName>
</protein>
<proteinExistence type="predicted"/>
<reference evidence="2" key="1">
    <citation type="journal article" date="2016" name="Nature">
        <title>Genome evolution in the allotetraploid frog Xenopus laevis.</title>
        <authorList>
            <person name="Session A.M."/>
            <person name="Uno Y."/>
            <person name="Kwon T."/>
            <person name="Chapman J.A."/>
            <person name="Toyoda A."/>
            <person name="Takahashi S."/>
            <person name="Fukui A."/>
            <person name="Hikosaka A."/>
            <person name="Suzuki A."/>
            <person name="Kondo M."/>
            <person name="van Heeringen S.J."/>
            <person name="Quigley I."/>
            <person name="Heinz S."/>
            <person name="Ogino H."/>
            <person name="Ochi H."/>
            <person name="Hellsten U."/>
            <person name="Lyons J.B."/>
            <person name="Simakov O."/>
            <person name="Putnam N."/>
            <person name="Stites J."/>
            <person name="Kuroki Y."/>
            <person name="Tanaka T."/>
            <person name="Michiue T."/>
            <person name="Watanabe M."/>
            <person name="Bogdanovic O."/>
            <person name="Lister R."/>
            <person name="Georgiou G."/>
            <person name="Paranjpe S.S."/>
            <person name="van Kruijsbergen I."/>
            <person name="Shu S."/>
            <person name="Carlson J."/>
            <person name="Kinoshita T."/>
            <person name="Ohta Y."/>
            <person name="Mawaribuchi S."/>
            <person name="Jenkins J."/>
            <person name="Grimwood J."/>
            <person name="Schmutz J."/>
            <person name="Mitros T."/>
            <person name="Mozaffari S.V."/>
            <person name="Suzuki Y."/>
            <person name="Haramoto Y."/>
            <person name="Yamamoto T.S."/>
            <person name="Takagi C."/>
            <person name="Heald R."/>
            <person name="Miller K."/>
            <person name="Haudenschild C."/>
            <person name="Kitzman J."/>
            <person name="Nakayama T."/>
            <person name="Izutsu Y."/>
            <person name="Robert J."/>
            <person name="Fortriede J."/>
            <person name="Burns K."/>
            <person name="Lotay V."/>
            <person name="Karimi K."/>
            <person name="Yasuoka Y."/>
            <person name="Dichmann D.S."/>
            <person name="Flajnik M.F."/>
            <person name="Houston D.W."/>
            <person name="Shendure J."/>
            <person name="DuPasquier L."/>
            <person name="Vize P.D."/>
            <person name="Zorn A.M."/>
            <person name="Ito M."/>
            <person name="Marcotte E.M."/>
            <person name="Wallingford J.B."/>
            <person name="Ito Y."/>
            <person name="Asashima M."/>
            <person name="Ueno N."/>
            <person name="Matsuda Y."/>
            <person name="Veenstra G.J."/>
            <person name="Fujiyama A."/>
            <person name="Harland R.M."/>
            <person name="Taira M."/>
            <person name="Rokhsar D.S."/>
        </authorList>
    </citation>
    <scope>NUCLEOTIDE SEQUENCE [LARGE SCALE GENOMIC DNA]</scope>
    <source>
        <strain evidence="2">J</strain>
    </source>
</reference>
<gene>
    <name evidence="1" type="ORF">XELAEV_18040519mg</name>
</gene>
<accession>A0A974C9S1</accession>